<evidence type="ECO:0000313" key="2">
    <source>
        <dbReference type="EMBL" id="KAF7186096.1"/>
    </source>
</evidence>
<evidence type="ECO:0000313" key="3">
    <source>
        <dbReference type="Proteomes" id="UP000660729"/>
    </source>
</evidence>
<keyword evidence="3" id="KW-1185">Reference proteome</keyword>
<comment type="caution">
    <text evidence="2">The sequence shown here is derived from an EMBL/GenBank/DDBJ whole genome shotgun (WGS) entry which is preliminary data.</text>
</comment>
<reference evidence="2" key="1">
    <citation type="submission" date="2020-04" db="EMBL/GenBank/DDBJ databases">
        <title>Draft genome resource of the tomato pathogen Pseudocercospora fuligena.</title>
        <authorList>
            <person name="Zaccaron A."/>
        </authorList>
    </citation>
    <scope>NUCLEOTIDE SEQUENCE</scope>
    <source>
        <strain evidence="2">PF001</strain>
    </source>
</reference>
<proteinExistence type="predicted"/>
<accession>A0A8H6R9S5</accession>
<organism evidence="2 3">
    <name type="scientific">Pseudocercospora fuligena</name>
    <dbReference type="NCBI Taxonomy" id="685502"/>
    <lineage>
        <taxon>Eukaryota</taxon>
        <taxon>Fungi</taxon>
        <taxon>Dikarya</taxon>
        <taxon>Ascomycota</taxon>
        <taxon>Pezizomycotina</taxon>
        <taxon>Dothideomycetes</taxon>
        <taxon>Dothideomycetidae</taxon>
        <taxon>Mycosphaerellales</taxon>
        <taxon>Mycosphaerellaceae</taxon>
        <taxon>Pseudocercospora</taxon>
    </lineage>
</organism>
<dbReference type="InterPro" id="IPR027417">
    <property type="entry name" value="P-loop_NTPase"/>
</dbReference>
<dbReference type="SUPFAM" id="SSF52540">
    <property type="entry name" value="P-loop containing nucleoside triphosphate hydrolases"/>
    <property type="match status" value="1"/>
</dbReference>
<dbReference type="Proteomes" id="UP000660729">
    <property type="component" value="Unassembled WGS sequence"/>
</dbReference>
<feature type="domain" description="DNA2/NAM7 helicase helicase" evidence="1">
    <location>
        <begin position="168"/>
        <end position="410"/>
    </location>
</feature>
<dbReference type="InterPro" id="IPR041677">
    <property type="entry name" value="DNA2/NAM7_AAA_11"/>
</dbReference>
<name>A0A8H6R9S5_9PEZI</name>
<dbReference type="EMBL" id="JABCIY010000268">
    <property type="protein sequence ID" value="KAF7186096.1"/>
    <property type="molecule type" value="Genomic_DNA"/>
</dbReference>
<dbReference type="OrthoDB" id="3931039at2759"/>
<gene>
    <name evidence="2" type="ORF">HII31_12557</name>
</gene>
<dbReference type="GO" id="GO:0004386">
    <property type="term" value="F:helicase activity"/>
    <property type="evidence" value="ECO:0007669"/>
    <property type="project" value="InterPro"/>
</dbReference>
<dbReference type="Gene3D" id="3.40.50.300">
    <property type="entry name" value="P-loop containing nucleotide triphosphate hydrolases"/>
    <property type="match status" value="1"/>
</dbReference>
<sequence length="413" mass="46275">MTVEFTVPPQQGITNKITRFPKGTVFSATIINNMLRKLIKANFVSIDNTFGLPKANLVLVSYDRPREEFNDRIVTEYDDDPESIETVDVKLEVEENEAVVKLQHLAIARAYDPELEGGGDRLWLPLLMSRVLSSENLPITDPLVTGMDPEAEARFEKAFESFHRSDNFNAGQKKAIKSMRKPRVGAQLIRGPGGTGKTHVMVAVTSFIIEDTGWGVFISTQIHEMLDHIALTLAKRHSDLKVMRISADSLSGISNLQAKSSTCRRRKPILMRLDSPRTPSTSQRRVLSMRCRGVPWLLSCTKHSSITTRSSLARRAVFQGYGSKLRNTPLMARDPASGNYLWSDEDKRKVRQAYRHLADEVMSRQRAIVGTVYAAAARDYREFGSKLSGLTVMLDEALTLQEASTLIPLLVTR</sequence>
<dbReference type="AlphaFoldDB" id="A0A8H6R9S5"/>
<evidence type="ECO:0000259" key="1">
    <source>
        <dbReference type="Pfam" id="PF13086"/>
    </source>
</evidence>
<dbReference type="Pfam" id="PF13086">
    <property type="entry name" value="AAA_11"/>
    <property type="match status" value="1"/>
</dbReference>
<protein>
    <recommendedName>
        <fullName evidence="1">DNA2/NAM7 helicase helicase domain-containing protein</fullName>
    </recommendedName>
</protein>